<dbReference type="Pfam" id="PF13400">
    <property type="entry name" value="Tad"/>
    <property type="match status" value="1"/>
</dbReference>
<dbReference type="InterPro" id="IPR057189">
    <property type="entry name" value="DUF7867"/>
</dbReference>
<sequence>MIRAFRPSKRSRRAFATDESGGITVFGLFLFMACCGMAGLALDVSHAFLTRTKLQAAADSAAHAALVARQTQTETEAAQIALDVVERSLPAAANGQVITTDDVVFGLWDETLRTFVASTGAKDAVMVDTARIEARGNPVGAFLLRIVGQDSFSVLRKSVAYTFEPRCMLEGFVGEEYVDVTSNNYYTQGFCIHSNGYVEVSSNNTYEEGVIVSMPDRNDIVLPSSGWESNDGLREAMRDSYYEINAAERVAIMRAGLTDPTSPIYPDYLTTHFPVTLSWQSVIDETTWQPGRIHEVTCNSSNQRVRVAGGTVLRRGVLITNCEVAFGADAAAEDVNLVTTSPSLDSITGASGIRMGLDDDCAPGGGAQFFTLGGMRVPASFRIFGSRVIAGGPVSFVADTGGIDGAHVVSDAYVSATAGGTIGFCGVEGLPEWYKQRYYRIVF</sequence>
<dbReference type="EMBL" id="QGDJ01000005">
    <property type="protein sequence ID" value="PWJ18087.1"/>
    <property type="molecule type" value="Genomic_DNA"/>
</dbReference>
<keyword evidence="1" id="KW-1133">Transmembrane helix</keyword>
<evidence type="ECO:0000256" key="1">
    <source>
        <dbReference type="SAM" id="Phobius"/>
    </source>
</evidence>
<protein>
    <submittedName>
        <fullName evidence="5">Flp pilus assembly protein TadG</fullName>
    </submittedName>
</protein>
<dbReference type="RefSeq" id="WP_109564580.1">
    <property type="nucleotide sequence ID" value="NZ_QGDJ01000005.1"/>
</dbReference>
<evidence type="ECO:0000259" key="2">
    <source>
        <dbReference type="Pfam" id="PF13400"/>
    </source>
</evidence>
<reference evidence="5 7" key="1">
    <citation type="submission" date="2016-10" db="EMBL/GenBank/DDBJ databases">
        <authorList>
            <person name="Cai Z."/>
        </authorList>
    </citation>
    <scope>NUCLEOTIDE SEQUENCE [LARGE SCALE GENOMIC DNA]</scope>
    <source>
        <strain evidence="5 7">DSM 25227</strain>
    </source>
</reference>
<organism evidence="5 7">
    <name type="scientific">Jannaschia seohaensis</name>
    <dbReference type="NCBI Taxonomy" id="475081"/>
    <lineage>
        <taxon>Bacteria</taxon>
        <taxon>Pseudomonadati</taxon>
        <taxon>Pseudomonadota</taxon>
        <taxon>Alphaproteobacteria</taxon>
        <taxon>Rhodobacterales</taxon>
        <taxon>Roseobacteraceae</taxon>
        <taxon>Jannaschia</taxon>
    </lineage>
</organism>
<reference evidence="4 6" key="2">
    <citation type="submission" date="2018-03" db="EMBL/GenBank/DDBJ databases">
        <title>Genomic Encyclopedia of Archaeal and Bacterial Type Strains, Phase II (KMG-II): from individual species to whole genera.</title>
        <authorList>
            <person name="Goeker M."/>
        </authorList>
    </citation>
    <scope>NUCLEOTIDE SEQUENCE [LARGE SCALE GENOMIC DNA]</scope>
    <source>
        <strain evidence="4 6">DSM 25227</strain>
    </source>
</reference>
<keyword evidence="1" id="KW-0812">Transmembrane</keyword>
<dbReference type="InterPro" id="IPR028087">
    <property type="entry name" value="Tad_N"/>
</dbReference>
<dbReference type="AlphaFoldDB" id="A0A2Y9C0P8"/>
<accession>A0A2Y9C0P8</accession>
<dbReference type="EMBL" id="UETC01000005">
    <property type="protein sequence ID" value="SSA46612.1"/>
    <property type="molecule type" value="Genomic_DNA"/>
</dbReference>
<keyword evidence="1" id="KW-0472">Membrane</keyword>
<name>A0A2Y9C0P8_9RHOB</name>
<gene>
    <name evidence="4" type="ORF">BCF38_10574</name>
    <name evidence="5" type="ORF">SAMN05421539_10574</name>
</gene>
<feature type="domain" description="Putative Flp pilus-assembly TadG-like N-terminal" evidence="2">
    <location>
        <begin position="21"/>
        <end position="65"/>
    </location>
</feature>
<dbReference type="Proteomes" id="UP000251571">
    <property type="component" value="Unassembled WGS sequence"/>
</dbReference>
<dbReference type="Proteomes" id="UP000245839">
    <property type="component" value="Unassembled WGS sequence"/>
</dbReference>
<dbReference type="PROSITE" id="PS51257">
    <property type="entry name" value="PROKAR_LIPOPROTEIN"/>
    <property type="match status" value="1"/>
</dbReference>
<dbReference type="Pfam" id="PF25269">
    <property type="entry name" value="DUF7867"/>
    <property type="match status" value="1"/>
</dbReference>
<evidence type="ECO:0000313" key="6">
    <source>
        <dbReference type="Proteomes" id="UP000245839"/>
    </source>
</evidence>
<proteinExistence type="predicted"/>
<keyword evidence="6" id="KW-1185">Reference proteome</keyword>
<dbReference type="OrthoDB" id="7863619at2"/>
<feature type="transmembrane region" description="Helical" evidence="1">
    <location>
        <begin position="21"/>
        <end position="42"/>
    </location>
</feature>
<feature type="domain" description="DUF7867" evidence="3">
    <location>
        <begin position="171"/>
        <end position="426"/>
    </location>
</feature>
<evidence type="ECO:0000313" key="7">
    <source>
        <dbReference type="Proteomes" id="UP000251571"/>
    </source>
</evidence>
<evidence type="ECO:0000313" key="5">
    <source>
        <dbReference type="EMBL" id="SSA46612.1"/>
    </source>
</evidence>
<evidence type="ECO:0000313" key="4">
    <source>
        <dbReference type="EMBL" id="PWJ18087.1"/>
    </source>
</evidence>
<evidence type="ECO:0000259" key="3">
    <source>
        <dbReference type="Pfam" id="PF25269"/>
    </source>
</evidence>